<dbReference type="RefSeq" id="XP_005757854.1">
    <property type="nucleotide sequence ID" value="XM_005757797.1"/>
</dbReference>
<name>A0A0D3I2E0_EMIH1</name>
<accession>A0A0D3I2E0</accession>
<keyword evidence="2" id="KW-1185">Reference proteome</keyword>
<dbReference type="GeneID" id="17251516"/>
<evidence type="ECO:0000313" key="2">
    <source>
        <dbReference type="Proteomes" id="UP000013827"/>
    </source>
</evidence>
<proteinExistence type="predicted"/>
<dbReference type="Proteomes" id="UP000013827">
    <property type="component" value="Unassembled WGS sequence"/>
</dbReference>
<dbReference type="PaxDb" id="2903-EOD05425"/>
<dbReference type="HOGENOM" id="CLU_3145628_0_0_1"/>
<reference evidence="2" key="1">
    <citation type="journal article" date="2013" name="Nature">
        <title>Pan genome of the phytoplankton Emiliania underpins its global distribution.</title>
        <authorList>
            <person name="Read B.A."/>
            <person name="Kegel J."/>
            <person name="Klute M.J."/>
            <person name="Kuo A."/>
            <person name="Lefebvre S.C."/>
            <person name="Maumus F."/>
            <person name="Mayer C."/>
            <person name="Miller J."/>
            <person name="Monier A."/>
            <person name="Salamov A."/>
            <person name="Young J."/>
            <person name="Aguilar M."/>
            <person name="Claverie J.M."/>
            <person name="Frickenhaus S."/>
            <person name="Gonzalez K."/>
            <person name="Herman E.K."/>
            <person name="Lin Y.C."/>
            <person name="Napier J."/>
            <person name="Ogata H."/>
            <person name="Sarno A.F."/>
            <person name="Shmutz J."/>
            <person name="Schroeder D."/>
            <person name="de Vargas C."/>
            <person name="Verret F."/>
            <person name="von Dassow P."/>
            <person name="Valentin K."/>
            <person name="Van de Peer Y."/>
            <person name="Wheeler G."/>
            <person name="Dacks J.B."/>
            <person name="Delwiche C.F."/>
            <person name="Dyhrman S.T."/>
            <person name="Glockner G."/>
            <person name="John U."/>
            <person name="Richards T."/>
            <person name="Worden A.Z."/>
            <person name="Zhang X."/>
            <person name="Grigoriev I.V."/>
            <person name="Allen A.E."/>
            <person name="Bidle K."/>
            <person name="Borodovsky M."/>
            <person name="Bowler C."/>
            <person name="Brownlee C."/>
            <person name="Cock J.M."/>
            <person name="Elias M."/>
            <person name="Gladyshev V.N."/>
            <person name="Groth M."/>
            <person name="Guda C."/>
            <person name="Hadaegh A."/>
            <person name="Iglesias-Rodriguez M.D."/>
            <person name="Jenkins J."/>
            <person name="Jones B.M."/>
            <person name="Lawson T."/>
            <person name="Leese F."/>
            <person name="Lindquist E."/>
            <person name="Lobanov A."/>
            <person name="Lomsadze A."/>
            <person name="Malik S.B."/>
            <person name="Marsh M.E."/>
            <person name="Mackinder L."/>
            <person name="Mock T."/>
            <person name="Mueller-Roeber B."/>
            <person name="Pagarete A."/>
            <person name="Parker M."/>
            <person name="Probert I."/>
            <person name="Quesneville H."/>
            <person name="Raines C."/>
            <person name="Rensing S.A."/>
            <person name="Riano-Pachon D.M."/>
            <person name="Richier S."/>
            <person name="Rokitta S."/>
            <person name="Shiraiwa Y."/>
            <person name="Soanes D.M."/>
            <person name="van der Giezen M."/>
            <person name="Wahlund T.M."/>
            <person name="Williams B."/>
            <person name="Wilson W."/>
            <person name="Wolfe G."/>
            <person name="Wurch L.L."/>
        </authorList>
    </citation>
    <scope>NUCLEOTIDE SEQUENCE</scope>
</reference>
<dbReference type="AlphaFoldDB" id="A0A0D3I2E0"/>
<dbReference type="EnsemblProtists" id="EOD05425">
    <property type="protein sequence ID" value="EOD05425"/>
    <property type="gene ID" value="EMIHUDRAFT_199161"/>
</dbReference>
<reference evidence="1" key="2">
    <citation type="submission" date="2024-10" db="UniProtKB">
        <authorList>
            <consortium name="EnsemblProtists"/>
        </authorList>
    </citation>
    <scope>IDENTIFICATION</scope>
</reference>
<protein>
    <submittedName>
        <fullName evidence="1">Uncharacterized protein</fullName>
    </submittedName>
</protein>
<organism evidence="1 2">
    <name type="scientific">Emiliania huxleyi (strain CCMP1516)</name>
    <dbReference type="NCBI Taxonomy" id="280463"/>
    <lineage>
        <taxon>Eukaryota</taxon>
        <taxon>Haptista</taxon>
        <taxon>Haptophyta</taxon>
        <taxon>Prymnesiophyceae</taxon>
        <taxon>Isochrysidales</taxon>
        <taxon>Noelaerhabdaceae</taxon>
        <taxon>Emiliania</taxon>
    </lineage>
</organism>
<sequence length="49" mass="5553">MSPPQHRADRPPGREAVVKERFLEPYEEVPDGRTCGFSMTTRDVVSAFC</sequence>
<dbReference type="KEGG" id="ehx:EMIHUDRAFT_199161"/>
<evidence type="ECO:0000313" key="1">
    <source>
        <dbReference type="EnsemblProtists" id="EOD05425"/>
    </source>
</evidence>